<evidence type="ECO:0000256" key="7">
    <source>
        <dbReference type="ARBA" id="ARBA00022729"/>
    </source>
</evidence>
<dbReference type="STRING" id="131310.A0A0N5A5P4"/>
<evidence type="ECO:0000256" key="10">
    <source>
        <dbReference type="ARBA" id="ARBA00047475"/>
    </source>
</evidence>
<protein>
    <recommendedName>
        <fullName evidence="3">glucuronosyltransferase</fullName>
        <ecNumber evidence="3">2.4.1.17</ecNumber>
    </recommendedName>
</protein>
<feature type="transmembrane region" description="Helical" evidence="11">
    <location>
        <begin position="490"/>
        <end position="510"/>
    </location>
</feature>
<reference evidence="13" key="1">
    <citation type="submission" date="2017-02" db="UniProtKB">
        <authorList>
            <consortium name="WormBaseParasite"/>
        </authorList>
    </citation>
    <scope>IDENTIFICATION</scope>
</reference>
<dbReference type="GO" id="GO:0015020">
    <property type="term" value="F:glucuronosyltransferase activity"/>
    <property type="evidence" value="ECO:0007669"/>
    <property type="project" value="UniProtKB-EC"/>
</dbReference>
<dbReference type="SUPFAM" id="SSF53756">
    <property type="entry name" value="UDP-Glycosyltransferase/glycogen phosphorylase"/>
    <property type="match status" value="1"/>
</dbReference>
<dbReference type="GO" id="GO:0016020">
    <property type="term" value="C:membrane"/>
    <property type="evidence" value="ECO:0007669"/>
    <property type="project" value="UniProtKB-SubCell"/>
</dbReference>
<evidence type="ECO:0000256" key="2">
    <source>
        <dbReference type="ARBA" id="ARBA00009995"/>
    </source>
</evidence>
<keyword evidence="6 11" id="KW-0812">Transmembrane</keyword>
<dbReference type="Proteomes" id="UP000038045">
    <property type="component" value="Unplaced"/>
</dbReference>
<evidence type="ECO:0000256" key="5">
    <source>
        <dbReference type="ARBA" id="ARBA00022679"/>
    </source>
</evidence>
<dbReference type="InterPro" id="IPR002213">
    <property type="entry name" value="UDP_glucos_trans"/>
</dbReference>
<evidence type="ECO:0000256" key="11">
    <source>
        <dbReference type="SAM" id="Phobius"/>
    </source>
</evidence>
<evidence type="ECO:0000256" key="4">
    <source>
        <dbReference type="ARBA" id="ARBA00022676"/>
    </source>
</evidence>
<dbReference type="InterPro" id="IPR050271">
    <property type="entry name" value="UDP-glycosyltransferase"/>
</dbReference>
<keyword evidence="7" id="KW-0732">Signal</keyword>
<keyword evidence="5" id="KW-0808">Transferase</keyword>
<dbReference type="FunFam" id="3.40.50.2000:FF:000038">
    <property type="entry name" value="UDP-GlucuronosylTransferase"/>
    <property type="match status" value="1"/>
</dbReference>
<keyword evidence="4" id="KW-0328">Glycosyltransferase</keyword>
<evidence type="ECO:0000256" key="6">
    <source>
        <dbReference type="ARBA" id="ARBA00022692"/>
    </source>
</evidence>
<keyword evidence="9 11" id="KW-0472">Membrane</keyword>
<evidence type="ECO:0000256" key="1">
    <source>
        <dbReference type="ARBA" id="ARBA00004167"/>
    </source>
</evidence>
<evidence type="ECO:0000313" key="13">
    <source>
        <dbReference type="WBParaSite" id="PTRK_0001702800.1"/>
    </source>
</evidence>
<proteinExistence type="inferred from homology"/>
<dbReference type="CDD" id="cd03784">
    <property type="entry name" value="GT1_Gtf-like"/>
    <property type="match status" value="1"/>
</dbReference>
<comment type="similarity">
    <text evidence="2">Belongs to the UDP-glycosyltransferase family.</text>
</comment>
<evidence type="ECO:0000256" key="3">
    <source>
        <dbReference type="ARBA" id="ARBA00012544"/>
    </source>
</evidence>
<evidence type="ECO:0000313" key="12">
    <source>
        <dbReference type="Proteomes" id="UP000038045"/>
    </source>
</evidence>
<dbReference type="EC" id="2.4.1.17" evidence="3"/>
<dbReference type="WBParaSite" id="PTRK_0001702800.1">
    <property type="protein sequence ID" value="PTRK_0001702800.1"/>
    <property type="gene ID" value="PTRK_0001702800"/>
</dbReference>
<sequence length="524" mass="60084">MFLINLITIFLLINYVISLKILINNPKFGYSHVNFFSRVADILVEAGHDVTVLAIEMDTTVKHKGAMKAKIFDVKGDDEAIRLLSDKSKMHQMWENDDDLFKKVELFKDFTKGIQLTGVKVFHDKELENFVKSQNFDVAISEWYTVYMFGLFKAWGIKTTISASSVGFLNLNYAPFGMHFSSSYIPNGFQLSTDKMSYFERAENLFGHILIRYAVDRNNDKAFMKEFFDAKYGEGFFQGDRALGDSCYFLANSNPFFDIPVPKPPKVIEISGIGIEKGKMLNEYWDKILSLREKTVLISFGSVAKSSLMPLKMKENIVETITKFSNVTFIWKYETPEDGTIKKIDNLILSKWTPQYDMLYDGRLSLFITHGGINSLNEIVYTGSVALSIPIFGDQFKNSMLLEKRKIGISMNRKDLMNSNVLFKNINELLHNDVYKNNSKVISSMLKNNPVNSTETLIRHVEFCGKFSNNSFLDLESRNMGVIVFYNLDIIIPLIIILMSLFILILLFVIEKGKKLIFIKKKTD</sequence>
<dbReference type="Pfam" id="PF00201">
    <property type="entry name" value="UDPGT"/>
    <property type="match status" value="1"/>
</dbReference>
<dbReference type="AlphaFoldDB" id="A0A0N5A5P4"/>
<dbReference type="PANTHER" id="PTHR48043">
    <property type="entry name" value="EG:EG0003.4 PROTEIN-RELATED"/>
    <property type="match status" value="1"/>
</dbReference>
<organism evidence="12 13">
    <name type="scientific">Parastrongyloides trichosuri</name>
    <name type="common">Possum-specific nematode worm</name>
    <dbReference type="NCBI Taxonomy" id="131310"/>
    <lineage>
        <taxon>Eukaryota</taxon>
        <taxon>Metazoa</taxon>
        <taxon>Ecdysozoa</taxon>
        <taxon>Nematoda</taxon>
        <taxon>Chromadorea</taxon>
        <taxon>Rhabditida</taxon>
        <taxon>Tylenchina</taxon>
        <taxon>Panagrolaimomorpha</taxon>
        <taxon>Strongyloidoidea</taxon>
        <taxon>Strongyloididae</taxon>
        <taxon>Parastrongyloides</taxon>
    </lineage>
</organism>
<evidence type="ECO:0000256" key="9">
    <source>
        <dbReference type="ARBA" id="ARBA00023136"/>
    </source>
</evidence>
<keyword evidence="12" id="KW-1185">Reference proteome</keyword>
<accession>A0A0N5A5P4</accession>
<comment type="catalytic activity">
    <reaction evidence="10">
        <text>glucuronate acceptor + UDP-alpha-D-glucuronate = acceptor beta-D-glucuronoside + UDP + H(+)</text>
        <dbReference type="Rhea" id="RHEA:21032"/>
        <dbReference type="ChEBI" id="CHEBI:15378"/>
        <dbReference type="ChEBI" id="CHEBI:58052"/>
        <dbReference type="ChEBI" id="CHEBI:58223"/>
        <dbReference type="ChEBI" id="CHEBI:132367"/>
        <dbReference type="ChEBI" id="CHEBI:132368"/>
        <dbReference type="EC" id="2.4.1.17"/>
    </reaction>
</comment>
<keyword evidence="8 11" id="KW-1133">Transmembrane helix</keyword>
<evidence type="ECO:0000256" key="8">
    <source>
        <dbReference type="ARBA" id="ARBA00022989"/>
    </source>
</evidence>
<comment type="subcellular location">
    <subcellularLocation>
        <location evidence="1">Membrane</location>
        <topology evidence="1">Single-pass membrane protein</topology>
    </subcellularLocation>
</comment>
<name>A0A0N5A5P4_PARTI</name>
<dbReference type="Gene3D" id="3.40.50.2000">
    <property type="entry name" value="Glycogen Phosphorylase B"/>
    <property type="match status" value="1"/>
</dbReference>
<dbReference type="PANTHER" id="PTHR48043:SF23">
    <property type="entry name" value="UDP-GLUCURONOSYLTRANSFERASE"/>
    <property type="match status" value="1"/>
</dbReference>